<evidence type="ECO:0008006" key="3">
    <source>
        <dbReference type="Google" id="ProtNLM"/>
    </source>
</evidence>
<name>A0ABD5U2F8_9EURY</name>
<sequence length="41" mass="4446">MSNGPATPHRCPDCGAFYEPEPDGEDECCPNECNCPEDEDA</sequence>
<dbReference type="AlphaFoldDB" id="A0ABD5U2F8"/>
<keyword evidence="2" id="KW-1185">Reference proteome</keyword>
<proteinExistence type="predicted"/>
<gene>
    <name evidence="1" type="ORF">ACFQEV_11975</name>
</gene>
<dbReference type="EMBL" id="JBHSXH010000015">
    <property type="protein sequence ID" value="MFC6825703.1"/>
    <property type="molecule type" value="Genomic_DNA"/>
</dbReference>
<reference evidence="1 2" key="1">
    <citation type="journal article" date="2019" name="Int. J. Syst. Evol. Microbiol.">
        <title>The Global Catalogue of Microorganisms (GCM) 10K type strain sequencing project: providing services to taxonomists for standard genome sequencing and annotation.</title>
        <authorList>
            <consortium name="The Broad Institute Genomics Platform"/>
            <consortium name="The Broad Institute Genome Sequencing Center for Infectious Disease"/>
            <person name="Wu L."/>
            <person name="Ma J."/>
        </authorList>
    </citation>
    <scope>NUCLEOTIDE SEQUENCE [LARGE SCALE GENOMIC DNA]</scope>
    <source>
        <strain evidence="1 2">YIM 94188</strain>
    </source>
</reference>
<dbReference type="Proteomes" id="UP001596408">
    <property type="component" value="Unassembled WGS sequence"/>
</dbReference>
<dbReference type="RefSeq" id="WP_379696180.1">
    <property type="nucleotide sequence ID" value="NZ_JBHSXH010000015.1"/>
</dbReference>
<protein>
    <recommendedName>
        <fullName evidence="3">Small CPxCG-related zinc finger protein</fullName>
    </recommendedName>
</protein>
<organism evidence="1 2">
    <name type="scientific">Halopelagius fulvigenes</name>
    <dbReference type="NCBI Taxonomy" id="1198324"/>
    <lineage>
        <taxon>Archaea</taxon>
        <taxon>Methanobacteriati</taxon>
        <taxon>Methanobacteriota</taxon>
        <taxon>Stenosarchaea group</taxon>
        <taxon>Halobacteria</taxon>
        <taxon>Halobacteriales</taxon>
        <taxon>Haloferacaceae</taxon>
    </lineage>
</organism>
<accession>A0ABD5U2F8</accession>
<evidence type="ECO:0000313" key="1">
    <source>
        <dbReference type="EMBL" id="MFC6825703.1"/>
    </source>
</evidence>
<comment type="caution">
    <text evidence="1">The sequence shown here is derived from an EMBL/GenBank/DDBJ whole genome shotgun (WGS) entry which is preliminary data.</text>
</comment>
<evidence type="ECO:0000313" key="2">
    <source>
        <dbReference type="Proteomes" id="UP001596408"/>
    </source>
</evidence>